<dbReference type="AlphaFoldDB" id="A0A3B0X4Z2"/>
<dbReference type="CDD" id="cd18081">
    <property type="entry name" value="RlmH-like"/>
    <property type="match status" value="1"/>
</dbReference>
<organism evidence="5">
    <name type="scientific">hydrothermal vent metagenome</name>
    <dbReference type="NCBI Taxonomy" id="652676"/>
    <lineage>
        <taxon>unclassified sequences</taxon>
        <taxon>metagenomes</taxon>
        <taxon>ecological metagenomes</taxon>
    </lineage>
</organism>
<accession>A0A3B0X4Z2</accession>
<keyword evidence="2 5" id="KW-0808">Transferase</keyword>
<keyword evidence="3" id="KW-0949">S-adenosyl-L-methionine</keyword>
<evidence type="ECO:0000313" key="5">
    <source>
        <dbReference type="EMBL" id="VAW56629.1"/>
    </source>
</evidence>
<evidence type="ECO:0000256" key="2">
    <source>
        <dbReference type="ARBA" id="ARBA00022679"/>
    </source>
</evidence>
<protein>
    <submittedName>
        <fullName evidence="5">23S rRNA (Pseudouridine(1915)-N(3))-methyltransferase</fullName>
        <ecNumber evidence="5">2.1.1.177</ecNumber>
    </submittedName>
</protein>
<dbReference type="SUPFAM" id="SSF75217">
    <property type="entry name" value="alpha/beta knot"/>
    <property type="match status" value="1"/>
</dbReference>
<dbReference type="NCBIfam" id="TIGR00246">
    <property type="entry name" value="tRNA_RlmH_YbeA"/>
    <property type="match status" value="1"/>
</dbReference>
<comment type="similarity">
    <text evidence="4">Belongs to the RNA methyltransferase RlmH family.</text>
</comment>
<dbReference type="PANTHER" id="PTHR33603">
    <property type="entry name" value="METHYLTRANSFERASE"/>
    <property type="match status" value="1"/>
</dbReference>
<dbReference type="NCBIfam" id="NF000986">
    <property type="entry name" value="PRK00103.1-4"/>
    <property type="match status" value="1"/>
</dbReference>
<evidence type="ECO:0000256" key="3">
    <source>
        <dbReference type="ARBA" id="ARBA00022691"/>
    </source>
</evidence>
<dbReference type="EMBL" id="UOFF01000263">
    <property type="protein sequence ID" value="VAW56629.1"/>
    <property type="molecule type" value="Genomic_DNA"/>
</dbReference>
<dbReference type="Gene3D" id="3.40.1280.10">
    <property type="match status" value="1"/>
</dbReference>
<name>A0A3B0X4Z2_9ZZZZ</name>
<dbReference type="EC" id="2.1.1.177" evidence="5"/>
<gene>
    <name evidence="5" type="ORF">MNBD_GAMMA07-2478</name>
</gene>
<dbReference type="GO" id="GO:0032259">
    <property type="term" value="P:methylation"/>
    <property type="evidence" value="ECO:0007669"/>
    <property type="project" value="UniProtKB-KW"/>
</dbReference>
<sequence length="156" mass="17764">MRILLLAVGQKMPSWVEQGYKEYAQRMPAEAKLELKEISPGKRGKNADIKRIVDEEGKRLKAAIPKSAYIVVLDVQGRSHSTKQLSQRLDNWMHSGQDICLLVGGPEGLSDECRALAHEKWSLSDLTFPHPLVRVILAEQLYRAWSVLRNHPYHRA</sequence>
<dbReference type="Pfam" id="PF02590">
    <property type="entry name" value="SPOUT_MTase"/>
    <property type="match status" value="1"/>
</dbReference>
<dbReference type="GO" id="GO:0006364">
    <property type="term" value="P:rRNA processing"/>
    <property type="evidence" value="ECO:0007669"/>
    <property type="project" value="InterPro"/>
</dbReference>
<dbReference type="PIRSF" id="PIRSF004505">
    <property type="entry name" value="MT_bac"/>
    <property type="match status" value="1"/>
</dbReference>
<dbReference type="PANTHER" id="PTHR33603:SF1">
    <property type="entry name" value="RIBOSOMAL RNA LARGE SUBUNIT METHYLTRANSFERASE H"/>
    <property type="match status" value="1"/>
</dbReference>
<evidence type="ECO:0000256" key="4">
    <source>
        <dbReference type="ARBA" id="ARBA00038303"/>
    </source>
</evidence>
<dbReference type="InterPro" id="IPR029028">
    <property type="entry name" value="Alpha/beta_knot_MTases"/>
</dbReference>
<dbReference type="InterPro" id="IPR003742">
    <property type="entry name" value="RlmH-like"/>
</dbReference>
<keyword evidence="1 5" id="KW-0489">Methyltransferase</keyword>
<proteinExistence type="inferred from homology"/>
<dbReference type="HAMAP" id="MF_00658">
    <property type="entry name" value="23SrRNA_methyltr_H"/>
    <property type="match status" value="1"/>
</dbReference>
<dbReference type="GO" id="GO:0008168">
    <property type="term" value="F:methyltransferase activity"/>
    <property type="evidence" value="ECO:0007669"/>
    <property type="project" value="UniProtKB-KW"/>
</dbReference>
<evidence type="ECO:0000256" key="1">
    <source>
        <dbReference type="ARBA" id="ARBA00022603"/>
    </source>
</evidence>
<reference evidence="5" key="1">
    <citation type="submission" date="2018-06" db="EMBL/GenBank/DDBJ databases">
        <authorList>
            <person name="Zhirakovskaya E."/>
        </authorList>
    </citation>
    <scope>NUCLEOTIDE SEQUENCE</scope>
</reference>
<dbReference type="InterPro" id="IPR029026">
    <property type="entry name" value="tRNA_m1G_MTases_N"/>
</dbReference>